<dbReference type="AlphaFoldDB" id="A0A4Y2PNP2"/>
<gene>
    <name evidence="1" type="ORF">AVEN_79846_1</name>
</gene>
<dbReference type="EMBL" id="BGPR01011757">
    <property type="protein sequence ID" value="GBN52801.1"/>
    <property type="molecule type" value="Genomic_DNA"/>
</dbReference>
<protein>
    <submittedName>
        <fullName evidence="1">Uncharacterized protein</fullName>
    </submittedName>
</protein>
<accession>A0A4Y2PNP2</accession>
<dbReference type="Proteomes" id="UP000499080">
    <property type="component" value="Unassembled WGS sequence"/>
</dbReference>
<organism evidence="1 2">
    <name type="scientific">Araneus ventricosus</name>
    <name type="common">Orbweaver spider</name>
    <name type="synonym">Epeira ventricosa</name>
    <dbReference type="NCBI Taxonomy" id="182803"/>
    <lineage>
        <taxon>Eukaryota</taxon>
        <taxon>Metazoa</taxon>
        <taxon>Ecdysozoa</taxon>
        <taxon>Arthropoda</taxon>
        <taxon>Chelicerata</taxon>
        <taxon>Arachnida</taxon>
        <taxon>Araneae</taxon>
        <taxon>Araneomorphae</taxon>
        <taxon>Entelegynae</taxon>
        <taxon>Araneoidea</taxon>
        <taxon>Araneidae</taxon>
        <taxon>Araneus</taxon>
    </lineage>
</organism>
<keyword evidence="2" id="KW-1185">Reference proteome</keyword>
<evidence type="ECO:0000313" key="1">
    <source>
        <dbReference type="EMBL" id="GBN52801.1"/>
    </source>
</evidence>
<proteinExistence type="predicted"/>
<evidence type="ECO:0000313" key="2">
    <source>
        <dbReference type="Proteomes" id="UP000499080"/>
    </source>
</evidence>
<reference evidence="1 2" key="1">
    <citation type="journal article" date="2019" name="Sci. Rep.">
        <title>Orb-weaving spider Araneus ventricosus genome elucidates the spidroin gene catalogue.</title>
        <authorList>
            <person name="Kono N."/>
            <person name="Nakamura H."/>
            <person name="Ohtoshi R."/>
            <person name="Moran D.A.P."/>
            <person name="Shinohara A."/>
            <person name="Yoshida Y."/>
            <person name="Fujiwara M."/>
            <person name="Mori M."/>
            <person name="Tomita M."/>
            <person name="Arakawa K."/>
        </authorList>
    </citation>
    <scope>NUCLEOTIDE SEQUENCE [LARGE SCALE GENOMIC DNA]</scope>
</reference>
<sequence length="135" mass="15640">MCLSFSLKPSFSTALKDRSGHSLGPLHHLSTFLYITLRFQQSYAGWLRKVQFLACCLEMLLSHVHSTGSVDVMATGTGRRTVRRCYNVFLNGTNKWARRKEDQFAYFNYFRIKLRMDGLQVLKFVPKSQSKRVPI</sequence>
<name>A0A4Y2PNP2_ARAVE</name>
<comment type="caution">
    <text evidence="1">The sequence shown here is derived from an EMBL/GenBank/DDBJ whole genome shotgun (WGS) entry which is preliminary data.</text>
</comment>